<dbReference type="HOGENOM" id="CLU_2654224_0_0_1"/>
<dbReference type="AlphaFoldDB" id="G2YLK7"/>
<gene>
    <name evidence="2" type="ORF">BofuT4_uP077980.1</name>
</gene>
<evidence type="ECO:0000313" key="2">
    <source>
        <dbReference type="EMBL" id="CCD52505.1"/>
    </source>
</evidence>
<protein>
    <submittedName>
        <fullName evidence="2">Uncharacterized protein</fullName>
    </submittedName>
</protein>
<evidence type="ECO:0000256" key="1">
    <source>
        <dbReference type="SAM" id="MobiDB-lite"/>
    </source>
</evidence>
<dbReference type="EMBL" id="FQ790343">
    <property type="protein sequence ID" value="CCD52505.1"/>
    <property type="molecule type" value="Genomic_DNA"/>
</dbReference>
<accession>G2YLK7</accession>
<evidence type="ECO:0000313" key="3">
    <source>
        <dbReference type="Proteomes" id="UP000008177"/>
    </source>
</evidence>
<proteinExistence type="predicted"/>
<organism evidence="2 3">
    <name type="scientific">Botryotinia fuckeliana (strain T4)</name>
    <name type="common">Noble rot fungus</name>
    <name type="synonym">Botrytis cinerea</name>
    <dbReference type="NCBI Taxonomy" id="999810"/>
    <lineage>
        <taxon>Eukaryota</taxon>
        <taxon>Fungi</taxon>
        <taxon>Dikarya</taxon>
        <taxon>Ascomycota</taxon>
        <taxon>Pezizomycotina</taxon>
        <taxon>Leotiomycetes</taxon>
        <taxon>Helotiales</taxon>
        <taxon>Sclerotiniaceae</taxon>
        <taxon>Botrytis</taxon>
    </lineage>
</organism>
<feature type="compositionally biased region" description="Basic and acidic residues" evidence="1">
    <location>
        <begin position="1"/>
        <end position="21"/>
    </location>
</feature>
<dbReference type="InParanoid" id="G2YLK7"/>
<reference evidence="3" key="1">
    <citation type="journal article" date="2011" name="PLoS Genet.">
        <title>Genomic analysis of the necrotrophic fungal pathogens Sclerotinia sclerotiorum and Botrytis cinerea.</title>
        <authorList>
            <person name="Amselem J."/>
            <person name="Cuomo C.A."/>
            <person name="van Kan J.A."/>
            <person name="Viaud M."/>
            <person name="Benito E.P."/>
            <person name="Couloux A."/>
            <person name="Coutinho P.M."/>
            <person name="de Vries R.P."/>
            <person name="Dyer P.S."/>
            <person name="Fillinger S."/>
            <person name="Fournier E."/>
            <person name="Gout L."/>
            <person name="Hahn M."/>
            <person name="Kohn L."/>
            <person name="Lapalu N."/>
            <person name="Plummer K.M."/>
            <person name="Pradier J.M."/>
            <person name="Quevillon E."/>
            <person name="Sharon A."/>
            <person name="Simon A."/>
            <person name="ten Have A."/>
            <person name="Tudzynski B."/>
            <person name="Tudzynski P."/>
            <person name="Wincker P."/>
            <person name="Andrew M."/>
            <person name="Anthouard V."/>
            <person name="Beever R.E."/>
            <person name="Beffa R."/>
            <person name="Benoit I."/>
            <person name="Bouzid O."/>
            <person name="Brault B."/>
            <person name="Chen Z."/>
            <person name="Choquer M."/>
            <person name="Collemare J."/>
            <person name="Cotton P."/>
            <person name="Danchin E.G."/>
            <person name="Da Silva C."/>
            <person name="Gautier A."/>
            <person name="Giraud C."/>
            <person name="Giraud T."/>
            <person name="Gonzalez C."/>
            <person name="Grossetete S."/>
            <person name="Guldener U."/>
            <person name="Henrissat B."/>
            <person name="Howlett B.J."/>
            <person name="Kodira C."/>
            <person name="Kretschmer M."/>
            <person name="Lappartient A."/>
            <person name="Leroch M."/>
            <person name="Levis C."/>
            <person name="Mauceli E."/>
            <person name="Neuveglise C."/>
            <person name="Oeser B."/>
            <person name="Pearson M."/>
            <person name="Poulain J."/>
            <person name="Poussereau N."/>
            <person name="Quesneville H."/>
            <person name="Rascle C."/>
            <person name="Schumacher J."/>
            <person name="Segurens B."/>
            <person name="Sexton A."/>
            <person name="Silva E."/>
            <person name="Sirven C."/>
            <person name="Soanes D.M."/>
            <person name="Talbot N.J."/>
            <person name="Templeton M."/>
            <person name="Yandava C."/>
            <person name="Yarden O."/>
            <person name="Zeng Q."/>
            <person name="Rollins J.A."/>
            <person name="Lebrun M.H."/>
            <person name="Dickman M."/>
        </authorList>
    </citation>
    <scope>NUCLEOTIDE SEQUENCE [LARGE SCALE GENOMIC DNA]</scope>
    <source>
        <strain evidence="3">T4</strain>
    </source>
</reference>
<feature type="region of interest" description="Disordered" evidence="1">
    <location>
        <begin position="1"/>
        <end position="25"/>
    </location>
</feature>
<sequence length="76" mass="8599">MCEENIERKSKDKGEESLKFNDEDEDLEYTPDVSAAIMCTDGPPLSFPHLRFRTYTSTLISTTPTLDSVGVTFTLY</sequence>
<dbReference type="Proteomes" id="UP000008177">
    <property type="component" value="Unplaced contigs"/>
</dbReference>
<name>G2YLK7_BOTF4</name>